<evidence type="ECO:0000313" key="12">
    <source>
        <dbReference type="Proteomes" id="UP000248598"/>
    </source>
</evidence>
<evidence type="ECO:0000256" key="8">
    <source>
        <dbReference type="ARBA" id="ARBA00049244"/>
    </source>
</evidence>
<dbReference type="InterPro" id="IPR010372">
    <property type="entry name" value="DNA_pol3_delta_N"/>
</dbReference>
<evidence type="ECO:0000259" key="9">
    <source>
        <dbReference type="Pfam" id="PF06144"/>
    </source>
</evidence>
<dbReference type="InterPro" id="IPR048466">
    <property type="entry name" value="DNA_pol3_delta-like_C"/>
</dbReference>
<sequence>MAELSWKMLESSLQRPLSPLYLIHGEEELLRLEAVDAIRAAAKQQQYLNREVYTVDSANFDWQPLLAEANSVSLFASQKLLEIHIPNGKVGKQGGDALQQLAQQLPADTVVLLVLPKLDKMQTQSKWFTALAKNGMVLEAKPIVGNSLPAWIRERLAAQGLDIDADALQLFTERVEGNLLAAKQEIEKLGLLYAQGHVLSLDDVQAAIANVARFDVFDLSSAWLGGDTKRVVRLLEGLEAEGDEPVLALWSVAEDIRTVIRLSAALKQGKTAQQVRNELRLWGDKQTLMPKAAARLSVAQLINSLQECAKIDRQIKGAESGDAWASFRHLVMTLAH</sequence>
<dbReference type="EC" id="2.7.7.7" evidence="1"/>
<evidence type="ECO:0000256" key="3">
    <source>
        <dbReference type="ARBA" id="ARBA00022679"/>
    </source>
</evidence>
<evidence type="ECO:0000313" key="11">
    <source>
        <dbReference type="EMBL" id="SQH25223.1"/>
    </source>
</evidence>
<dbReference type="GO" id="GO:0003677">
    <property type="term" value="F:DNA binding"/>
    <property type="evidence" value="ECO:0007669"/>
    <property type="project" value="InterPro"/>
</dbReference>
<evidence type="ECO:0000256" key="1">
    <source>
        <dbReference type="ARBA" id="ARBA00012417"/>
    </source>
</evidence>
<evidence type="ECO:0000256" key="7">
    <source>
        <dbReference type="ARBA" id="ARBA00034754"/>
    </source>
</evidence>
<proteinExistence type="inferred from homology"/>
<dbReference type="InterPro" id="IPR008921">
    <property type="entry name" value="DNA_pol3_clamp-load_cplx_C"/>
</dbReference>
<dbReference type="InterPro" id="IPR027417">
    <property type="entry name" value="P-loop_NTPase"/>
</dbReference>
<dbReference type="SUPFAM" id="SSF48019">
    <property type="entry name" value="post-AAA+ oligomerization domain-like"/>
    <property type="match status" value="1"/>
</dbReference>
<organism evidence="11 12">
    <name type="scientific">Kingella kingae</name>
    <dbReference type="NCBI Taxonomy" id="504"/>
    <lineage>
        <taxon>Bacteria</taxon>
        <taxon>Pseudomonadati</taxon>
        <taxon>Pseudomonadota</taxon>
        <taxon>Betaproteobacteria</taxon>
        <taxon>Neisseriales</taxon>
        <taxon>Neisseriaceae</taxon>
        <taxon>Kingella</taxon>
    </lineage>
</organism>
<dbReference type="Gene3D" id="1.10.8.60">
    <property type="match status" value="1"/>
</dbReference>
<dbReference type="Gene3D" id="3.40.50.300">
    <property type="entry name" value="P-loop containing nucleotide triphosphate hydrolases"/>
    <property type="match status" value="1"/>
</dbReference>
<dbReference type="SUPFAM" id="SSF52540">
    <property type="entry name" value="P-loop containing nucleoside triphosphate hydrolases"/>
    <property type="match status" value="1"/>
</dbReference>
<name>A0AAX2J6S2_KINKI</name>
<evidence type="ECO:0000256" key="5">
    <source>
        <dbReference type="ARBA" id="ARBA00022705"/>
    </source>
</evidence>
<dbReference type="PANTHER" id="PTHR34388">
    <property type="entry name" value="DNA POLYMERASE III SUBUNIT DELTA"/>
    <property type="match status" value="1"/>
</dbReference>
<feature type="domain" description="DNA polymerase III delta N-terminal" evidence="9">
    <location>
        <begin position="21"/>
        <end position="141"/>
    </location>
</feature>
<protein>
    <recommendedName>
        <fullName evidence="2">DNA polymerase III subunit delta</fullName>
        <ecNumber evidence="1">2.7.7.7</ecNumber>
    </recommendedName>
</protein>
<keyword evidence="3 11" id="KW-0808">Transferase</keyword>
<dbReference type="Gene3D" id="1.20.272.10">
    <property type="match status" value="1"/>
</dbReference>
<keyword evidence="6" id="KW-0239">DNA-directed DNA polymerase</keyword>
<evidence type="ECO:0000256" key="2">
    <source>
        <dbReference type="ARBA" id="ARBA00017703"/>
    </source>
</evidence>
<dbReference type="CDD" id="cd18138">
    <property type="entry name" value="HLD_clamp_pol_III_delta"/>
    <property type="match status" value="1"/>
</dbReference>
<dbReference type="InterPro" id="IPR005790">
    <property type="entry name" value="DNA_polIII_delta"/>
</dbReference>
<reference evidence="11 12" key="1">
    <citation type="submission" date="2018-06" db="EMBL/GenBank/DDBJ databases">
        <authorList>
            <consortium name="Pathogen Informatics"/>
            <person name="Doyle S."/>
        </authorList>
    </citation>
    <scope>NUCLEOTIDE SEQUENCE [LARGE SCALE GENOMIC DNA]</scope>
    <source>
        <strain evidence="11 12">NCTC10529</strain>
    </source>
</reference>
<gene>
    <name evidence="11" type="primary">holA</name>
    <name evidence="11" type="ORF">NCTC10529_01419</name>
</gene>
<dbReference type="RefSeq" id="WP_003787034.1">
    <property type="nucleotide sequence ID" value="NZ_CP091518.1"/>
</dbReference>
<keyword evidence="5" id="KW-0235">DNA replication</keyword>
<evidence type="ECO:0000259" key="10">
    <source>
        <dbReference type="Pfam" id="PF21694"/>
    </source>
</evidence>
<comment type="similarity">
    <text evidence="7">Belongs to the DNA polymerase HolA subunit family.</text>
</comment>
<dbReference type="GO" id="GO:0003887">
    <property type="term" value="F:DNA-directed DNA polymerase activity"/>
    <property type="evidence" value="ECO:0007669"/>
    <property type="project" value="UniProtKB-KW"/>
</dbReference>
<accession>A0AAX2J6S2</accession>
<evidence type="ECO:0000256" key="4">
    <source>
        <dbReference type="ARBA" id="ARBA00022695"/>
    </source>
</evidence>
<dbReference type="Pfam" id="PF06144">
    <property type="entry name" value="DNA_pol3_delta"/>
    <property type="match status" value="1"/>
</dbReference>
<evidence type="ECO:0000256" key="6">
    <source>
        <dbReference type="ARBA" id="ARBA00022932"/>
    </source>
</evidence>
<dbReference type="Pfam" id="PF21694">
    <property type="entry name" value="DNA_pol3_delta_C"/>
    <property type="match status" value="1"/>
</dbReference>
<dbReference type="GO" id="GO:0009360">
    <property type="term" value="C:DNA polymerase III complex"/>
    <property type="evidence" value="ECO:0007669"/>
    <property type="project" value="InterPro"/>
</dbReference>
<dbReference type="GeneID" id="93262702"/>
<keyword evidence="4 11" id="KW-0548">Nucleotidyltransferase</keyword>
<comment type="catalytic activity">
    <reaction evidence="8">
        <text>DNA(n) + a 2'-deoxyribonucleoside 5'-triphosphate = DNA(n+1) + diphosphate</text>
        <dbReference type="Rhea" id="RHEA:22508"/>
        <dbReference type="Rhea" id="RHEA-COMP:17339"/>
        <dbReference type="Rhea" id="RHEA-COMP:17340"/>
        <dbReference type="ChEBI" id="CHEBI:33019"/>
        <dbReference type="ChEBI" id="CHEBI:61560"/>
        <dbReference type="ChEBI" id="CHEBI:173112"/>
        <dbReference type="EC" id="2.7.7.7"/>
    </reaction>
</comment>
<dbReference type="PANTHER" id="PTHR34388:SF1">
    <property type="entry name" value="DNA POLYMERASE III SUBUNIT DELTA"/>
    <property type="match status" value="1"/>
</dbReference>
<dbReference type="AlphaFoldDB" id="A0AAX2J6S2"/>
<dbReference type="GO" id="GO:0006261">
    <property type="term" value="P:DNA-templated DNA replication"/>
    <property type="evidence" value="ECO:0007669"/>
    <property type="project" value="TreeGrafter"/>
</dbReference>
<dbReference type="NCBIfam" id="TIGR01128">
    <property type="entry name" value="holA"/>
    <property type="match status" value="1"/>
</dbReference>
<dbReference type="Proteomes" id="UP000248598">
    <property type="component" value="Chromosome 1"/>
</dbReference>
<dbReference type="EMBL" id="LS483426">
    <property type="protein sequence ID" value="SQH25223.1"/>
    <property type="molecule type" value="Genomic_DNA"/>
</dbReference>
<feature type="domain" description="DNA polymerase III delta subunit-like C-terminal" evidence="10">
    <location>
        <begin position="215"/>
        <end position="318"/>
    </location>
</feature>